<evidence type="ECO:0000256" key="3">
    <source>
        <dbReference type="ARBA" id="ARBA00022989"/>
    </source>
</evidence>
<accession>A0AAX0L8X6</accession>
<dbReference type="Proteomes" id="UP000189728">
    <property type="component" value="Unassembled WGS sequence"/>
</dbReference>
<dbReference type="InterPro" id="IPR003825">
    <property type="entry name" value="Colicin-V_CvpA"/>
</dbReference>
<organism evidence="6 7">
    <name type="scientific">Campylobacter pinnipediorum subsp. pinnipediorum</name>
    <dbReference type="NCBI Taxonomy" id="1660067"/>
    <lineage>
        <taxon>Bacteria</taxon>
        <taxon>Pseudomonadati</taxon>
        <taxon>Campylobacterota</taxon>
        <taxon>Epsilonproteobacteria</taxon>
        <taxon>Campylobacterales</taxon>
        <taxon>Campylobacteraceae</taxon>
        <taxon>Campylobacter</taxon>
    </lineage>
</organism>
<protein>
    <submittedName>
        <fullName evidence="6">Colicin V synthesis protein</fullName>
    </submittedName>
</protein>
<keyword evidence="2 5" id="KW-0812">Transmembrane</keyword>
<feature type="transmembrane region" description="Helical" evidence="5">
    <location>
        <begin position="6"/>
        <end position="24"/>
    </location>
</feature>
<keyword evidence="4 5" id="KW-0472">Membrane</keyword>
<evidence type="ECO:0000256" key="5">
    <source>
        <dbReference type="SAM" id="Phobius"/>
    </source>
</evidence>
<name>A0AAX0L8X6_9BACT</name>
<feature type="transmembrane region" description="Helical" evidence="5">
    <location>
        <begin position="70"/>
        <end position="94"/>
    </location>
</feature>
<evidence type="ECO:0000313" key="6">
    <source>
        <dbReference type="EMBL" id="OPA75866.1"/>
    </source>
</evidence>
<comment type="caution">
    <text evidence="6">The sequence shown here is derived from an EMBL/GenBank/DDBJ whole genome shotgun (WGS) entry which is preliminary data.</text>
</comment>
<feature type="transmembrane region" description="Helical" evidence="5">
    <location>
        <begin position="106"/>
        <end position="127"/>
    </location>
</feature>
<evidence type="ECO:0000256" key="1">
    <source>
        <dbReference type="ARBA" id="ARBA00004141"/>
    </source>
</evidence>
<dbReference type="InterPro" id="IPR052719">
    <property type="entry name" value="CvpA-like"/>
</dbReference>
<dbReference type="GO" id="GO:0016020">
    <property type="term" value="C:membrane"/>
    <property type="evidence" value="ECO:0007669"/>
    <property type="project" value="UniProtKB-SubCell"/>
</dbReference>
<dbReference type="AlphaFoldDB" id="A0AAX0L8X6"/>
<dbReference type="EMBL" id="MCRK01000041">
    <property type="protein sequence ID" value="OPA75866.1"/>
    <property type="molecule type" value="Genomic_DNA"/>
</dbReference>
<evidence type="ECO:0000313" key="7">
    <source>
        <dbReference type="Proteomes" id="UP000189728"/>
    </source>
</evidence>
<evidence type="ECO:0000256" key="2">
    <source>
        <dbReference type="ARBA" id="ARBA00022692"/>
    </source>
</evidence>
<reference evidence="6 7" key="1">
    <citation type="submission" date="2016-08" db="EMBL/GenBank/DDBJ databases">
        <title>Campylobacter species from sea mammals.</title>
        <authorList>
            <person name="Gilbert M.J."/>
            <person name="Byrne B.A."/>
            <person name="Zomer A.L."/>
            <person name="Wagenaar J.A."/>
        </authorList>
    </citation>
    <scope>NUCLEOTIDE SEQUENCE [LARGE SCALE GENOMIC DNA]</scope>
    <source>
        <strain evidence="6 7">1105248</strain>
    </source>
</reference>
<dbReference type="PANTHER" id="PTHR36926">
    <property type="entry name" value="COLICIN V PRODUCTION PROTEIN"/>
    <property type="match status" value="1"/>
</dbReference>
<proteinExistence type="predicted"/>
<dbReference type="Pfam" id="PF02674">
    <property type="entry name" value="Colicin_V"/>
    <property type="match status" value="1"/>
</dbReference>
<sequence length="218" mass="23850">MQIVEWFDIAIVGIVLILGIKGLINGLIREVFGLIGLIGGLIVSSRFSNLAGEFIDKNIYKINNSSMLEFISFICLWICFWILCILIGKFLAKLVGASGLGFVDRVGGFLAGSGKIFLTLAAVLAVISNTNLNSTIAPFFTNSKVYPVLLQSGKWIINMDVQAIKNDVANIVNRPSKDTKVDNLINLSPEEIIKDNNISNEKLLIEMGDINTTQGEQK</sequence>
<evidence type="ECO:0000256" key="4">
    <source>
        <dbReference type="ARBA" id="ARBA00023136"/>
    </source>
</evidence>
<comment type="subcellular location">
    <subcellularLocation>
        <location evidence="1">Membrane</location>
        <topology evidence="1">Multi-pass membrane protein</topology>
    </subcellularLocation>
</comment>
<dbReference type="PANTHER" id="PTHR36926:SF1">
    <property type="entry name" value="COLICIN V PRODUCTION PROTEIN"/>
    <property type="match status" value="1"/>
</dbReference>
<dbReference type="GO" id="GO:0009403">
    <property type="term" value="P:toxin biosynthetic process"/>
    <property type="evidence" value="ECO:0007669"/>
    <property type="project" value="InterPro"/>
</dbReference>
<dbReference type="RefSeq" id="WP_069632739.1">
    <property type="nucleotide sequence ID" value="NZ_CP012546.1"/>
</dbReference>
<keyword evidence="3 5" id="KW-1133">Transmembrane helix</keyword>
<feature type="transmembrane region" description="Helical" evidence="5">
    <location>
        <begin position="31"/>
        <end position="50"/>
    </location>
</feature>
<gene>
    <name evidence="6" type="ORF">BFG04_05320</name>
</gene>